<proteinExistence type="predicted"/>
<name>A0ABW5NTK6_9FLAO</name>
<dbReference type="EMBL" id="JBHUMD010000008">
    <property type="protein sequence ID" value="MFD2602058.1"/>
    <property type="molecule type" value="Genomic_DNA"/>
</dbReference>
<keyword evidence="1" id="KW-0732">Signal</keyword>
<evidence type="ECO:0000256" key="1">
    <source>
        <dbReference type="SAM" id="SignalP"/>
    </source>
</evidence>
<evidence type="ECO:0000313" key="2">
    <source>
        <dbReference type="EMBL" id="MFD2602058.1"/>
    </source>
</evidence>
<dbReference type="RefSeq" id="WP_379820556.1">
    <property type="nucleotide sequence ID" value="NZ_JBHUMD010000008.1"/>
</dbReference>
<gene>
    <name evidence="2" type="ORF">ACFSR3_08315</name>
</gene>
<evidence type="ECO:0008006" key="4">
    <source>
        <dbReference type="Google" id="ProtNLM"/>
    </source>
</evidence>
<organism evidence="2 3">
    <name type="scientific">Flavobacterium suzhouense</name>
    <dbReference type="NCBI Taxonomy" id="1529638"/>
    <lineage>
        <taxon>Bacteria</taxon>
        <taxon>Pseudomonadati</taxon>
        <taxon>Bacteroidota</taxon>
        <taxon>Flavobacteriia</taxon>
        <taxon>Flavobacteriales</taxon>
        <taxon>Flavobacteriaceae</taxon>
        <taxon>Flavobacterium</taxon>
    </lineage>
</organism>
<feature type="signal peptide" evidence="1">
    <location>
        <begin position="1"/>
        <end position="22"/>
    </location>
</feature>
<protein>
    <recommendedName>
        <fullName evidence="4">Lipocalin-like domain-containing protein</fullName>
    </recommendedName>
</protein>
<comment type="caution">
    <text evidence="2">The sequence shown here is derived from an EMBL/GenBank/DDBJ whole genome shotgun (WGS) entry which is preliminary data.</text>
</comment>
<reference evidence="3" key="1">
    <citation type="journal article" date="2019" name="Int. J. Syst. Evol. Microbiol.">
        <title>The Global Catalogue of Microorganisms (GCM) 10K type strain sequencing project: providing services to taxonomists for standard genome sequencing and annotation.</title>
        <authorList>
            <consortium name="The Broad Institute Genomics Platform"/>
            <consortium name="The Broad Institute Genome Sequencing Center for Infectious Disease"/>
            <person name="Wu L."/>
            <person name="Ma J."/>
        </authorList>
    </citation>
    <scope>NUCLEOTIDE SEQUENCE [LARGE SCALE GENOMIC DNA]</scope>
    <source>
        <strain evidence="3">KCTC 42107</strain>
    </source>
</reference>
<feature type="chain" id="PRO_5045969430" description="Lipocalin-like domain-containing protein" evidence="1">
    <location>
        <begin position="23"/>
        <end position="139"/>
    </location>
</feature>
<dbReference type="Proteomes" id="UP001597480">
    <property type="component" value="Unassembled WGS sequence"/>
</dbReference>
<sequence length="139" mass="15586">MKKTLFSKLATVILLLVFVACGDDDSKNTGNSNPNDKIIGTWVYNGYYDEQGTFVADDTNECWAYNITFKSDGSGNEFEKDCQNGNTTNNHSWKNMGNNAYKITFSNENIDLINVTFTSDTQADVSWDGGTTKERFTKQ</sequence>
<keyword evidence="3" id="KW-1185">Reference proteome</keyword>
<evidence type="ECO:0000313" key="3">
    <source>
        <dbReference type="Proteomes" id="UP001597480"/>
    </source>
</evidence>
<accession>A0ABW5NTK6</accession>
<dbReference type="PROSITE" id="PS51257">
    <property type="entry name" value="PROKAR_LIPOPROTEIN"/>
    <property type="match status" value="1"/>
</dbReference>